<evidence type="ECO:0000313" key="2">
    <source>
        <dbReference type="Proteomes" id="UP001595900"/>
    </source>
</evidence>
<organism evidence="1 2">
    <name type="scientific">Gryllotalpicola reticulitermitis</name>
    <dbReference type="NCBI Taxonomy" id="1184153"/>
    <lineage>
        <taxon>Bacteria</taxon>
        <taxon>Bacillati</taxon>
        <taxon>Actinomycetota</taxon>
        <taxon>Actinomycetes</taxon>
        <taxon>Micrococcales</taxon>
        <taxon>Microbacteriaceae</taxon>
        <taxon>Gryllotalpicola</taxon>
    </lineage>
</organism>
<keyword evidence="2" id="KW-1185">Reference proteome</keyword>
<name>A0ABV8Q7B2_9MICO</name>
<proteinExistence type="predicted"/>
<dbReference type="Proteomes" id="UP001595900">
    <property type="component" value="Unassembled WGS sequence"/>
</dbReference>
<gene>
    <name evidence="1" type="ORF">ACFOYW_10910</name>
</gene>
<comment type="caution">
    <text evidence="1">The sequence shown here is derived from an EMBL/GenBank/DDBJ whole genome shotgun (WGS) entry which is preliminary data.</text>
</comment>
<protein>
    <submittedName>
        <fullName evidence="1">Uncharacterized protein</fullName>
    </submittedName>
</protein>
<accession>A0ABV8Q7B2</accession>
<sequence>MSDEAEARTYIDGTAGASARREYERRLAKDEDKIREKWGNGRLGKIAVALSDERQSTDA</sequence>
<dbReference type="EMBL" id="JBHSCN010000005">
    <property type="protein sequence ID" value="MFC4243887.1"/>
    <property type="molecule type" value="Genomic_DNA"/>
</dbReference>
<dbReference type="RefSeq" id="WP_390228963.1">
    <property type="nucleotide sequence ID" value="NZ_JBHSCN010000005.1"/>
</dbReference>
<evidence type="ECO:0000313" key="1">
    <source>
        <dbReference type="EMBL" id="MFC4243887.1"/>
    </source>
</evidence>
<reference evidence="2" key="1">
    <citation type="journal article" date="2019" name="Int. J. Syst. Evol. Microbiol.">
        <title>The Global Catalogue of Microorganisms (GCM) 10K type strain sequencing project: providing services to taxonomists for standard genome sequencing and annotation.</title>
        <authorList>
            <consortium name="The Broad Institute Genomics Platform"/>
            <consortium name="The Broad Institute Genome Sequencing Center for Infectious Disease"/>
            <person name="Wu L."/>
            <person name="Ma J."/>
        </authorList>
    </citation>
    <scope>NUCLEOTIDE SEQUENCE [LARGE SCALE GENOMIC DNA]</scope>
    <source>
        <strain evidence="2">CGMCC 1.10363</strain>
    </source>
</reference>